<dbReference type="GO" id="GO:0009055">
    <property type="term" value="F:electron transfer activity"/>
    <property type="evidence" value="ECO:0007669"/>
    <property type="project" value="InterPro"/>
</dbReference>
<comment type="subunit">
    <text evidence="10">The complex is composed of six subunits: RnfA, RnfB, RnfC, RnfD, RnfE and RnfG.</text>
</comment>
<feature type="transmembrane region" description="Helical" evidence="11">
    <location>
        <begin position="6"/>
        <end position="27"/>
    </location>
</feature>
<proteinExistence type="inferred from homology"/>
<dbReference type="Pfam" id="PF13237">
    <property type="entry name" value="Fer4_10"/>
    <property type="match status" value="1"/>
</dbReference>
<feature type="binding site" evidence="10">
    <location>
        <position position="176"/>
    </location>
    <ligand>
        <name>[4Fe-4S] cluster</name>
        <dbReference type="ChEBI" id="CHEBI:49883"/>
        <label>3</label>
    </ligand>
</feature>
<dbReference type="NCBIfam" id="TIGR01944">
    <property type="entry name" value="rnfB"/>
    <property type="match status" value="1"/>
</dbReference>
<feature type="binding site" evidence="10">
    <location>
        <position position="179"/>
    </location>
    <ligand>
        <name>[4Fe-4S] cluster</name>
        <dbReference type="ChEBI" id="CHEBI:49883"/>
        <label>3</label>
    </ligand>
</feature>
<comment type="function">
    <text evidence="10">Part of a membrane-bound complex that couples electron transfer with translocation of ions across the membrane.</text>
</comment>
<dbReference type="EC" id="7.-.-.-" evidence="10"/>
<evidence type="ECO:0000256" key="7">
    <source>
        <dbReference type="ARBA" id="ARBA00023004"/>
    </source>
</evidence>
<dbReference type="STRING" id="1120976.SAMN03080606_00960"/>
<dbReference type="Pfam" id="PF12838">
    <property type="entry name" value="Fer4_7"/>
    <property type="match status" value="1"/>
</dbReference>
<feature type="binding site" evidence="10">
    <location>
        <position position="173"/>
    </location>
    <ligand>
        <name>[4Fe-4S] cluster</name>
        <dbReference type="ChEBI" id="CHEBI:49883"/>
        <label>3</label>
    </ligand>
</feature>
<feature type="domain" description="4Fe-4S ferredoxin-type" evidence="12">
    <location>
        <begin position="164"/>
        <end position="193"/>
    </location>
</feature>
<feature type="binding site" evidence="10">
    <location>
        <position position="153"/>
    </location>
    <ligand>
        <name>[4Fe-4S] cluster</name>
        <dbReference type="ChEBI" id="CHEBI:49883"/>
        <label>3</label>
    </ligand>
</feature>
<keyword evidence="11" id="KW-0812">Transmembrane</keyword>
<dbReference type="InterPro" id="IPR017900">
    <property type="entry name" value="4Fe4S_Fe_S_CS"/>
</dbReference>
<keyword evidence="15" id="KW-1185">Reference proteome</keyword>
<feature type="binding site" evidence="10">
    <location>
        <position position="51"/>
    </location>
    <ligand>
        <name>[4Fe-4S] cluster</name>
        <dbReference type="ChEBI" id="CHEBI:49883"/>
        <label>1</label>
    </ligand>
</feature>
<keyword evidence="4 10" id="KW-0677">Repeat</keyword>
<feature type="domain" description="4Fe-4S ferredoxin-type" evidence="12">
    <location>
        <begin position="143"/>
        <end position="163"/>
    </location>
</feature>
<protein>
    <recommendedName>
        <fullName evidence="10">Ion-translocating oxidoreductase complex subunit B</fullName>
        <ecNumber evidence="10">7.-.-.-</ecNumber>
    </recommendedName>
    <alternativeName>
        <fullName evidence="10">Rnf electron transport complex subunit B</fullName>
    </alternativeName>
</protein>
<dbReference type="PANTHER" id="PTHR43560:SF1">
    <property type="entry name" value="ION-TRANSLOCATING OXIDOREDUCTASE COMPLEX SUBUNIT B"/>
    <property type="match status" value="1"/>
</dbReference>
<dbReference type="InterPro" id="IPR017896">
    <property type="entry name" value="4Fe4S_Fe-S-bd"/>
</dbReference>
<dbReference type="InterPro" id="IPR010207">
    <property type="entry name" value="Elect_transpt_cplx_RnfB/RsxB"/>
</dbReference>
<dbReference type="GO" id="GO:0022900">
    <property type="term" value="P:electron transport chain"/>
    <property type="evidence" value="ECO:0007669"/>
    <property type="project" value="UniProtKB-UniRule"/>
</dbReference>
<dbReference type="Gene3D" id="1.10.15.40">
    <property type="entry name" value="Electron transport complex subunit B, putative Fe-S cluster"/>
    <property type="match status" value="1"/>
</dbReference>
<comment type="cofactor">
    <cofactor evidence="10">
        <name>[4Fe-4S] cluster</name>
        <dbReference type="ChEBI" id="CHEBI:49883"/>
    </cofactor>
    <text evidence="10">Binds 3 [4Fe-4S] clusters.</text>
</comment>
<keyword evidence="1 10" id="KW-0813">Transport</keyword>
<feature type="binding site" evidence="10">
    <location>
        <position position="54"/>
    </location>
    <ligand>
        <name>[4Fe-4S] cluster</name>
        <dbReference type="ChEBI" id="CHEBI:49883"/>
        <label>1</label>
    </ligand>
</feature>
<evidence type="ECO:0000256" key="6">
    <source>
        <dbReference type="ARBA" id="ARBA00022982"/>
    </source>
</evidence>
<evidence type="ECO:0000256" key="4">
    <source>
        <dbReference type="ARBA" id="ARBA00022737"/>
    </source>
</evidence>
<feature type="binding site" evidence="10">
    <location>
        <position position="183"/>
    </location>
    <ligand>
        <name>[4Fe-4S] cluster</name>
        <dbReference type="ChEBI" id="CHEBI:49883"/>
        <label>2</label>
    </ligand>
</feature>
<comment type="subcellular location">
    <subcellularLocation>
        <location evidence="10">Cell membrane</location>
    </subcellularLocation>
</comment>
<sequence>MNIQAVVYPILGLGGMGLLFGAGLAYASQKFSVEVDPKAIAIRDVLPGANCGGCAYPGCDSFAKAVAKGEAPVTGCPVGGNECAMAVAEIMGVEATEGVKKVAKVICNGDTVKCKEKFEYEGIEDCVAASMIAGGSKSCQYGCLGLGTCVRACPFDAIEIIDGRLVRIIPEKCTACGKCIEVCPKSVIDMVPYQQDVVIACNNKETGKVVRQKCSVGCIACKICVKACPYDAIDFENNLAFIDYEKCTNCFVCVEKCPTNAIEGNFERREKRREQ</sequence>
<feature type="domain" description="4Fe-4S ferredoxin-type" evidence="12">
    <location>
        <begin position="238"/>
        <end position="267"/>
    </location>
</feature>
<feature type="binding site" evidence="10">
    <location>
        <position position="149"/>
    </location>
    <ligand>
        <name>[4Fe-4S] cluster</name>
        <dbReference type="ChEBI" id="CHEBI:49883"/>
        <label>2</label>
    </ligand>
</feature>
<dbReference type="InterPro" id="IPR050395">
    <property type="entry name" value="4Fe4S_Ferredoxin_RnfB"/>
</dbReference>
<feature type="binding site" evidence="10">
    <location>
        <position position="139"/>
    </location>
    <ligand>
        <name>[4Fe-4S] cluster</name>
        <dbReference type="ChEBI" id="CHEBI:49883"/>
        <label>2</label>
    </ligand>
</feature>
<dbReference type="EMBL" id="FMUS01000004">
    <property type="protein sequence ID" value="SCY16111.1"/>
    <property type="molecule type" value="Genomic_DNA"/>
</dbReference>
<feature type="domain" description="4Fe-4S" evidence="13">
    <location>
        <begin position="34"/>
        <end position="93"/>
    </location>
</feature>
<organism evidence="14 15">
    <name type="scientific">Alkaliphilus peptidifermentans DSM 18978</name>
    <dbReference type="NCBI Taxonomy" id="1120976"/>
    <lineage>
        <taxon>Bacteria</taxon>
        <taxon>Bacillati</taxon>
        <taxon>Bacillota</taxon>
        <taxon>Clostridia</taxon>
        <taxon>Peptostreptococcales</taxon>
        <taxon>Natronincolaceae</taxon>
        <taxon>Alkaliphilus</taxon>
    </lineage>
</organism>
<evidence type="ECO:0000256" key="5">
    <source>
        <dbReference type="ARBA" id="ARBA00022967"/>
    </source>
</evidence>
<evidence type="ECO:0000256" key="2">
    <source>
        <dbReference type="ARBA" id="ARBA00022485"/>
    </source>
</evidence>
<feature type="region of interest" description="Hydrophobic" evidence="10">
    <location>
        <begin position="1"/>
        <end position="28"/>
    </location>
</feature>
<evidence type="ECO:0000313" key="15">
    <source>
        <dbReference type="Proteomes" id="UP000198636"/>
    </source>
</evidence>
<feature type="binding site" evidence="10">
    <location>
        <position position="143"/>
    </location>
    <ligand>
        <name>[4Fe-4S] cluster</name>
        <dbReference type="ChEBI" id="CHEBI:49883"/>
        <label>2</label>
    </ligand>
</feature>
<comment type="caution">
    <text evidence="10">Lacks conserved residue(s) required for the propagation of feature annotation.</text>
</comment>
<evidence type="ECO:0000256" key="1">
    <source>
        <dbReference type="ARBA" id="ARBA00022448"/>
    </source>
</evidence>
<keyword evidence="3 10" id="KW-0479">Metal-binding</keyword>
<dbReference type="InterPro" id="IPR007202">
    <property type="entry name" value="4Fe-4S_dom"/>
</dbReference>
<evidence type="ECO:0000256" key="3">
    <source>
        <dbReference type="ARBA" id="ARBA00022723"/>
    </source>
</evidence>
<dbReference type="Pfam" id="PF04060">
    <property type="entry name" value="FeS"/>
    <property type="match status" value="1"/>
</dbReference>
<accession>A0A1G5DNQ6</accession>
<comment type="similarity">
    <text evidence="10">Belongs to the 4Fe4S bacterial-type ferredoxin family. RnfB subfamily.</text>
</comment>
<evidence type="ECO:0000259" key="13">
    <source>
        <dbReference type="PROSITE" id="PS51656"/>
    </source>
</evidence>
<keyword evidence="5 10" id="KW-1278">Translocase</keyword>
<dbReference type="HAMAP" id="MF_00463">
    <property type="entry name" value="RsxB_RnfB"/>
    <property type="match status" value="1"/>
</dbReference>
<keyword evidence="10" id="KW-1003">Cell membrane</keyword>
<evidence type="ECO:0000256" key="11">
    <source>
        <dbReference type="SAM" id="Phobius"/>
    </source>
</evidence>
<dbReference type="SUPFAM" id="SSF46548">
    <property type="entry name" value="alpha-helical ferredoxin"/>
    <property type="match status" value="1"/>
</dbReference>
<dbReference type="GO" id="GO:0046872">
    <property type="term" value="F:metal ion binding"/>
    <property type="evidence" value="ECO:0007669"/>
    <property type="project" value="UniProtKB-KW"/>
</dbReference>
<evidence type="ECO:0000256" key="10">
    <source>
        <dbReference type="HAMAP-Rule" id="MF_00463"/>
    </source>
</evidence>
<dbReference type="GO" id="GO:0005886">
    <property type="term" value="C:plasma membrane"/>
    <property type="evidence" value="ECO:0007669"/>
    <property type="project" value="UniProtKB-SubCell"/>
</dbReference>
<name>A0A1G5DNQ6_9FIRM</name>
<dbReference type="PROSITE" id="PS51656">
    <property type="entry name" value="4FE4S"/>
    <property type="match status" value="1"/>
</dbReference>
<keyword evidence="6 10" id="KW-0249">Electron transport</keyword>
<keyword evidence="8 10" id="KW-0411">Iron-sulfur</keyword>
<keyword evidence="2 10" id="KW-0004">4Fe-4S</keyword>
<reference evidence="14 15" key="1">
    <citation type="submission" date="2016-10" db="EMBL/GenBank/DDBJ databases">
        <authorList>
            <person name="de Groot N.N."/>
        </authorList>
    </citation>
    <scope>NUCLEOTIDE SEQUENCE [LARGE SCALE GENOMIC DNA]</scope>
    <source>
        <strain evidence="14 15">DSM 18978</strain>
    </source>
</reference>
<dbReference type="Proteomes" id="UP000198636">
    <property type="component" value="Unassembled WGS sequence"/>
</dbReference>
<keyword evidence="11" id="KW-1133">Transmembrane helix</keyword>
<dbReference type="GO" id="GO:0051539">
    <property type="term" value="F:4 iron, 4 sulfur cluster binding"/>
    <property type="evidence" value="ECO:0007669"/>
    <property type="project" value="UniProtKB-UniRule"/>
</dbReference>
<dbReference type="RefSeq" id="WP_207647869.1">
    <property type="nucleotide sequence ID" value="NZ_FMUS01000004.1"/>
</dbReference>
<dbReference type="PANTHER" id="PTHR43560">
    <property type="entry name" value="ION-TRANSLOCATING OXIDOREDUCTASE COMPLEX SUBUNIT B"/>
    <property type="match status" value="1"/>
</dbReference>
<feature type="binding site" evidence="10">
    <location>
        <position position="59"/>
    </location>
    <ligand>
        <name>[4Fe-4S] cluster</name>
        <dbReference type="ChEBI" id="CHEBI:49883"/>
        <label>1</label>
    </ligand>
</feature>
<gene>
    <name evidence="10" type="primary">rnfB</name>
    <name evidence="14" type="ORF">SAMN03080606_00960</name>
</gene>
<feature type="domain" description="4Fe-4S ferredoxin-type" evidence="12">
    <location>
        <begin position="207"/>
        <end position="237"/>
    </location>
</feature>
<evidence type="ECO:0000256" key="8">
    <source>
        <dbReference type="ARBA" id="ARBA00023014"/>
    </source>
</evidence>
<feature type="binding site" evidence="10">
    <location>
        <position position="76"/>
    </location>
    <ligand>
        <name>[4Fe-4S] cluster</name>
        <dbReference type="ChEBI" id="CHEBI:49883"/>
        <label>1</label>
    </ligand>
</feature>
<evidence type="ECO:0000313" key="14">
    <source>
        <dbReference type="EMBL" id="SCY16111.1"/>
    </source>
</evidence>
<dbReference type="PROSITE" id="PS00198">
    <property type="entry name" value="4FE4S_FER_1"/>
    <property type="match status" value="1"/>
</dbReference>
<evidence type="ECO:0000259" key="12">
    <source>
        <dbReference type="PROSITE" id="PS51379"/>
    </source>
</evidence>
<keyword evidence="7 10" id="KW-0408">Iron</keyword>
<dbReference type="Gene3D" id="3.30.70.20">
    <property type="match status" value="2"/>
</dbReference>
<dbReference type="CDD" id="cd10549">
    <property type="entry name" value="MtMvhB_like"/>
    <property type="match status" value="1"/>
</dbReference>
<dbReference type="AlphaFoldDB" id="A0A1G5DNQ6"/>
<keyword evidence="9 10" id="KW-0472">Membrane</keyword>
<dbReference type="PROSITE" id="PS51379">
    <property type="entry name" value="4FE4S_FER_2"/>
    <property type="match status" value="4"/>
</dbReference>
<evidence type="ECO:0000256" key="9">
    <source>
        <dbReference type="ARBA" id="ARBA00023136"/>
    </source>
</evidence>